<evidence type="ECO:0000256" key="1">
    <source>
        <dbReference type="ARBA" id="ARBA00004141"/>
    </source>
</evidence>
<gene>
    <name evidence="9" type="ORF">KDK92_12865</name>
</gene>
<dbReference type="GO" id="GO:0046961">
    <property type="term" value="F:proton-transporting ATPase activity, rotational mechanism"/>
    <property type="evidence" value="ECO:0007669"/>
    <property type="project" value="InterPro"/>
</dbReference>
<comment type="caution">
    <text evidence="9">The sequence shown here is derived from an EMBL/GenBank/DDBJ whole genome shotgun (WGS) entry which is preliminary data.</text>
</comment>
<evidence type="ECO:0000256" key="6">
    <source>
        <dbReference type="ARBA" id="ARBA00023065"/>
    </source>
</evidence>
<sequence>MAIVKMFKFNLFALQSSKKALLDKFQKLEEVQFVDFNLHKAEESEFLKADDSSIEINDINDKISDVNFALKLLNEHSPEEKGFKAMKEGKKALTYENLEKSYLKLKYEEYIKVLKELDKKLNLLGNEENKLLGDIEALVPWLNLDIGLKDIEDLNACIVEIGTIPLKNIESFKKVLQESDEEFYLEEINADNDGCKVLIAGLKEKKEILDEILISNSFSKVNIKFTKKPSDEISGHKKRIKEIRSEITKTIEEIKKHSSHKEEFRIAYEFLSAELRKLQCYTNFSKSDNIVIMNGWVTEDAKEKFESGIKEVCGEYYYLEANEAQDEANIPIKLKGNAFTEAFHSITEMYSLPNYKEIDPTPVLSFFYIIFFGMMLSDAGYGVLMVIGTGIVIKKFNLDKKTKNFMKLFFYLGISTIVWGLIYGAFFGDILTAQYLGSETGLLSYFNNPLLDTQKQVSEILIISIIFGVIHVYVGLFMKAYLLFREKKYFDIICDVCTWYAAVTGLILWLGGISPTIGMILSIAGLGGLLLTQGRDAESIGGKIGGGVYGLYGITGYIGDIVSYSRLMALGLATGSISMAFNSIVALVGNSGVNFALKLVLVLLLFIPLHLFNFGINGLGTYVHTSRLQYLEFFNKFYEGGGNKFKPLEAEKKYFEICEK</sequence>
<keyword evidence="4 8" id="KW-0812">Transmembrane</keyword>
<dbReference type="GO" id="GO:0007035">
    <property type="term" value="P:vacuolar acidification"/>
    <property type="evidence" value="ECO:0007669"/>
    <property type="project" value="TreeGrafter"/>
</dbReference>
<dbReference type="InterPro" id="IPR002490">
    <property type="entry name" value="V-ATPase_116kDa_su"/>
</dbReference>
<evidence type="ECO:0000256" key="5">
    <source>
        <dbReference type="ARBA" id="ARBA00022989"/>
    </source>
</evidence>
<accession>A0A9J6P3I1</accession>
<name>A0A9J6P3I1_9CLOT</name>
<protein>
    <submittedName>
        <fullName evidence="9">V-type ATP synthase subunit I</fullName>
    </submittedName>
</protein>
<keyword evidence="6" id="KW-0406">Ion transport</keyword>
<keyword evidence="5 8" id="KW-1133">Transmembrane helix</keyword>
<dbReference type="PANTHER" id="PTHR11629">
    <property type="entry name" value="VACUOLAR PROTON ATPASES"/>
    <property type="match status" value="1"/>
</dbReference>
<feature type="transmembrane region" description="Helical" evidence="8">
    <location>
        <begin position="595"/>
        <end position="616"/>
    </location>
</feature>
<dbReference type="PANTHER" id="PTHR11629:SF63">
    <property type="entry name" value="V-TYPE PROTON ATPASE SUBUNIT A"/>
    <property type="match status" value="1"/>
</dbReference>
<dbReference type="GO" id="GO:0033179">
    <property type="term" value="C:proton-transporting V-type ATPase, V0 domain"/>
    <property type="evidence" value="ECO:0007669"/>
    <property type="project" value="InterPro"/>
</dbReference>
<keyword evidence="3" id="KW-0813">Transport</keyword>
<evidence type="ECO:0000256" key="2">
    <source>
        <dbReference type="ARBA" id="ARBA00009904"/>
    </source>
</evidence>
<feature type="transmembrane region" description="Helical" evidence="8">
    <location>
        <begin position="366"/>
        <end position="387"/>
    </location>
</feature>
<reference evidence="9" key="1">
    <citation type="journal article" date="2021" name="mSystems">
        <title>Bacteria and Archaea Synergistically Convert Glycine Betaine to Biogenic Methane in the Formosa Cold Seep of the South China Sea.</title>
        <authorList>
            <person name="Li L."/>
            <person name="Zhang W."/>
            <person name="Zhang S."/>
            <person name="Song L."/>
            <person name="Sun Q."/>
            <person name="Zhang H."/>
            <person name="Xiang H."/>
            <person name="Dong X."/>
        </authorList>
    </citation>
    <scope>NUCLEOTIDE SEQUENCE</scope>
    <source>
        <strain evidence="9">ZWT</strain>
    </source>
</reference>
<dbReference type="RefSeq" id="WP_250859690.1">
    <property type="nucleotide sequence ID" value="NZ_JAGSOJ010000002.1"/>
</dbReference>
<keyword evidence="10" id="KW-1185">Reference proteome</keyword>
<comment type="subcellular location">
    <subcellularLocation>
        <location evidence="1">Membrane</location>
        <topology evidence="1">Multi-pass membrane protein</topology>
    </subcellularLocation>
</comment>
<evidence type="ECO:0000313" key="9">
    <source>
        <dbReference type="EMBL" id="MCM1990617.1"/>
    </source>
</evidence>
<dbReference type="Proteomes" id="UP001056429">
    <property type="component" value="Unassembled WGS sequence"/>
</dbReference>
<feature type="transmembrane region" description="Helical" evidence="8">
    <location>
        <begin position="544"/>
        <end position="562"/>
    </location>
</feature>
<evidence type="ECO:0000256" key="4">
    <source>
        <dbReference type="ARBA" id="ARBA00022692"/>
    </source>
</evidence>
<evidence type="ECO:0000256" key="8">
    <source>
        <dbReference type="SAM" id="Phobius"/>
    </source>
</evidence>
<proteinExistence type="inferred from homology"/>
<evidence type="ECO:0000313" key="10">
    <source>
        <dbReference type="Proteomes" id="UP001056429"/>
    </source>
</evidence>
<evidence type="ECO:0000256" key="7">
    <source>
        <dbReference type="ARBA" id="ARBA00023136"/>
    </source>
</evidence>
<dbReference type="Pfam" id="PF01496">
    <property type="entry name" value="V_ATPase_I"/>
    <property type="match status" value="2"/>
</dbReference>
<dbReference type="EMBL" id="JAGSOJ010000002">
    <property type="protein sequence ID" value="MCM1990617.1"/>
    <property type="molecule type" value="Genomic_DNA"/>
</dbReference>
<organism evidence="9 10">
    <name type="scientific">Oceanirhabdus seepicola</name>
    <dbReference type="NCBI Taxonomy" id="2828781"/>
    <lineage>
        <taxon>Bacteria</taxon>
        <taxon>Bacillati</taxon>
        <taxon>Bacillota</taxon>
        <taxon>Clostridia</taxon>
        <taxon>Eubacteriales</taxon>
        <taxon>Clostridiaceae</taxon>
        <taxon>Oceanirhabdus</taxon>
    </lineage>
</organism>
<keyword evidence="7 8" id="KW-0472">Membrane</keyword>
<feature type="transmembrane region" description="Helical" evidence="8">
    <location>
        <begin position="568"/>
        <end position="588"/>
    </location>
</feature>
<comment type="similarity">
    <text evidence="2">Belongs to the V-ATPase 116 kDa subunit family.</text>
</comment>
<dbReference type="AlphaFoldDB" id="A0A9J6P3I1"/>
<feature type="transmembrane region" description="Helical" evidence="8">
    <location>
        <begin position="457"/>
        <end position="477"/>
    </location>
</feature>
<feature type="transmembrane region" description="Helical" evidence="8">
    <location>
        <begin position="408"/>
        <end position="437"/>
    </location>
</feature>
<dbReference type="GO" id="GO:0051117">
    <property type="term" value="F:ATPase binding"/>
    <property type="evidence" value="ECO:0007669"/>
    <property type="project" value="TreeGrafter"/>
</dbReference>
<evidence type="ECO:0000256" key="3">
    <source>
        <dbReference type="ARBA" id="ARBA00022448"/>
    </source>
</evidence>
<reference evidence="9" key="2">
    <citation type="submission" date="2021-04" db="EMBL/GenBank/DDBJ databases">
        <authorList>
            <person name="Dong X."/>
        </authorList>
    </citation>
    <scope>NUCLEOTIDE SEQUENCE</scope>
    <source>
        <strain evidence="9">ZWT</strain>
    </source>
</reference>
<dbReference type="GO" id="GO:0016471">
    <property type="term" value="C:vacuolar proton-transporting V-type ATPase complex"/>
    <property type="evidence" value="ECO:0007669"/>
    <property type="project" value="TreeGrafter"/>
</dbReference>